<reference evidence="9" key="1">
    <citation type="journal article" date="2019" name="Int. J. Syst. Evol. Microbiol.">
        <title>The Global Catalogue of Microorganisms (GCM) 10K type strain sequencing project: providing services to taxonomists for standard genome sequencing and annotation.</title>
        <authorList>
            <consortium name="The Broad Institute Genomics Platform"/>
            <consortium name="The Broad Institute Genome Sequencing Center for Infectious Disease"/>
            <person name="Wu L."/>
            <person name="Ma J."/>
        </authorList>
    </citation>
    <scope>NUCLEOTIDE SEQUENCE [LARGE SCALE GENOMIC DNA]</scope>
    <source>
        <strain evidence="9">JCM 30346</strain>
    </source>
</reference>
<name>A0ABW1NRY3_9ACTN</name>
<dbReference type="PANTHER" id="PTHR42973">
    <property type="entry name" value="BINDING OXIDOREDUCTASE, PUTATIVE (AFU_ORTHOLOGUE AFUA_1G17690)-RELATED"/>
    <property type="match status" value="1"/>
</dbReference>
<proteinExistence type="inferred from homology"/>
<dbReference type="Pfam" id="PF01565">
    <property type="entry name" value="FAD_binding_4"/>
    <property type="match status" value="1"/>
</dbReference>
<keyword evidence="5" id="KW-0560">Oxidoreductase</keyword>
<dbReference type="InterPro" id="IPR016166">
    <property type="entry name" value="FAD-bd_PCMH"/>
</dbReference>
<dbReference type="Gene3D" id="3.40.462.20">
    <property type="match status" value="1"/>
</dbReference>
<evidence type="ECO:0000256" key="6">
    <source>
        <dbReference type="SAM" id="MobiDB-lite"/>
    </source>
</evidence>
<comment type="cofactor">
    <cofactor evidence="1">
        <name>FAD</name>
        <dbReference type="ChEBI" id="CHEBI:57692"/>
    </cofactor>
</comment>
<dbReference type="Proteomes" id="UP001596137">
    <property type="component" value="Unassembled WGS sequence"/>
</dbReference>
<dbReference type="RefSeq" id="WP_380759929.1">
    <property type="nucleotide sequence ID" value="NZ_JBHSRF010000066.1"/>
</dbReference>
<evidence type="ECO:0000313" key="8">
    <source>
        <dbReference type="EMBL" id="MFC6085610.1"/>
    </source>
</evidence>
<comment type="caution">
    <text evidence="8">The sequence shown here is derived from an EMBL/GenBank/DDBJ whole genome shotgun (WGS) entry which is preliminary data.</text>
</comment>
<comment type="similarity">
    <text evidence="2">Belongs to the oxygen-dependent FAD-linked oxidoreductase family.</text>
</comment>
<dbReference type="Gene3D" id="3.30.43.10">
    <property type="entry name" value="Uridine Diphospho-n-acetylenolpyruvylglucosamine Reductase, domain 2"/>
    <property type="match status" value="1"/>
</dbReference>
<feature type="region of interest" description="Disordered" evidence="6">
    <location>
        <begin position="1"/>
        <end position="20"/>
    </location>
</feature>
<dbReference type="PROSITE" id="PS51387">
    <property type="entry name" value="FAD_PCMH"/>
    <property type="match status" value="1"/>
</dbReference>
<dbReference type="Pfam" id="PF08031">
    <property type="entry name" value="BBE"/>
    <property type="match status" value="1"/>
</dbReference>
<organism evidence="8 9">
    <name type="scientific">Sphaerisporangium aureirubrum</name>
    <dbReference type="NCBI Taxonomy" id="1544736"/>
    <lineage>
        <taxon>Bacteria</taxon>
        <taxon>Bacillati</taxon>
        <taxon>Actinomycetota</taxon>
        <taxon>Actinomycetes</taxon>
        <taxon>Streptosporangiales</taxon>
        <taxon>Streptosporangiaceae</taxon>
        <taxon>Sphaerisporangium</taxon>
    </lineage>
</organism>
<feature type="domain" description="FAD-binding PCMH-type" evidence="7">
    <location>
        <begin position="55"/>
        <end position="223"/>
    </location>
</feature>
<evidence type="ECO:0000313" key="9">
    <source>
        <dbReference type="Proteomes" id="UP001596137"/>
    </source>
</evidence>
<keyword evidence="4" id="KW-0274">FAD</keyword>
<evidence type="ECO:0000256" key="2">
    <source>
        <dbReference type="ARBA" id="ARBA00005466"/>
    </source>
</evidence>
<evidence type="ECO:0000259" key="7">
    <source>
        <dbReference type="PROSITE" id="PS51387"/>
    </source>
</evidence>
<evidence type="ECO:0000256" key="5">
    <source>
        <dbReference type="ARBA" id="ARBA00023002"/>
    </source>
</evidence>
<dbReference type="InterPro" id="IPR016169">
    <property type="entry name" value="FAD-bd_PCMH_sub2"/>
</dbReference>
<keyword evidence="9" id="KW-1185">Reference proteome</keyword>
<dbReference type="InterPro" id="IPR036318">
    <property type="entry name" value="FAD-bd_PCMH-like_sf"/>
</dbReference>
<dbReference type="PROSITE" id="PS00862">
    <property type="entry name" value="OX2_COVAL_FAD"/>
    <property type="match status" value="1"/>
</dbReference>
<dbReference type="EMBL" id="JBHSRF010000066">
    <property type="protein sequence ID" value="MFC6085610.1"/>
    <property type="molecule type" value="Genomic_DNA"/>
</dbReference>
<accession>A0ABW1NRY3</accession>
<dbReference type="InterPro" id="IPR050416">
    <property type="entry name" value="FAD-linked_Oxidoreductase"/>
</dbReference>
<gene>
    <name evidence="8" type="ORF">ACFP1K_30905</name>
</gene>
<evidence type="ECO:0000256" key="1">
    <source>
        <dbReference type="ARBA" id="ARBA00001974"/>
    </source>
</evidence>
<protein>
    <submittedName>
        <fullName evidence="8">FAD-binding oxidoreductase</fullName>
    </submittedName>
</protein>
<dbReference type="InterPro" id="IPR006093">
    <property type="entry name" value="Oxy_OxRdtase_FAD_BS"/>
</dbReference>
<dbReference type="PANTHER" id="PTHR42973:SF39">
    <property type="entry name" value="FAD-BINDING PCMH-TYPE DOMAIN-CONTAINING PROTEIN"/>
    <property type="match status" value="1"/>
</dbReference>
<dbReference type="InterPro" id="IPR012951">
    <property type="entry name" value="BBE"/>
</dbReference>
<sequence>MTRRVEDGSSPAGGLGSGGAVRAAGRRLRGRVAGAVHLPGDEGYDAARAPLFDTIDPWPAVVVEARSEGDVRAAVGVAAGHGVPLAVQATGHGTHVPCDGGVLLRTAAMDAVQVDPVARVARVGPGACWGRVIEAAAVYGLAPLAGSSPDVGVTGYTLGGGVGWLARRYGFAADSVVRARVVTADGRLAEVDGGRHGDLFWALRGGGGNFGVVTSLSFRLYPVRRVYAGAVYFPAARAAELLARYREWVGSAPDGLSTAVLVRRLPDAPEIPAVVRGRRAVVLKVLSTGAPGRAERALRPLRAVAGAALHDGLERVPFAEAAMGGTRSAHVEFAHDLPDALVEVLAGAVDDGDSPVSAVEVRHWGGAMARPGAGAGPVGHRAAPLSVTLDERVPELVAAVRPHVTGGSFLNFLSDPARTASAYAADDWLRLARVKREWDPGNVFRGNLNIPPAVEPAGEPAVAAG</sequence>
<dbReference type="InterPro" id="IPR016167">
    <property type="entry name" value="FAD-bd_PCMH_sub1"/>
</dbReference>
<keyword evidence="3" id="KW-0285">Flavoprotein</keyword>
<evidence type="ECO:0000256" key="3">
    <source>
        <dbReference type="ARBA" id="ARBA00022630"/>
    </source>
</evidence>
<dbReference type="InterPro" id="IPR006094">
    <property type="entry name" value="Oxid_FAD_bind_N"/>
</dbReference>
<dbReference type="SUPFAM" id="SSF56176">
    <property type="entry name" value="FAD-binding/transporter-associated domain-like"/>
    <property type="match status" value="1"/>
</dbReference>
<evidence type="ECO:0000256" key="4">
    <source>
        <dbReference type="ARBA" id="ARBA00022827"/>
    </source>
</evidence>
<dbReference type="Gene3D" id="3.30.465.10">
    <property type="match status" value="1"/>
</dbReference>